<accession>A0A0F9SP10</accession>
<dbReference type="AlphaFoldDB" id="A0A0F9SP10"/>
<protein>
    <recommendedName>
        <fullName evidence="2">N4-gp56 family major capsid protein</fullName>
    </recommendedName>
</protein>
<reference evidence="1" key="1">
    <citation type="journal article" date="2015" name="Nature">
        <title>Complex archaea that bridge the gap between prokaryotes and eukaryotes.</title>
        <authorList>
            <person name="Spang A."/>
            <person name="Saw J.H."/>
            <person name="Jorgensen S.L."/>
            <person name="Zaremba-Niedzwiedzka K."/>
            <person name="Martijn J."/>
            <person name="Lind A.E."/>
            <person name="van Eijk R."/>
            <person name="Schleper C."/>
            <person name="Guy L."/>
            <person name="Ettema T.J."/>
        </authorList>
    </citation>
    <scope>NUCLEOTIDE SEQUENCE</scope>
</reference>
<dbReference type="NCBIfam" id="TIGR04387">
    <property type="entry name" value="capsid_maj_N4"/>
    <property type="match status" value="1"/>
</dbReference>
<evidence type="ECO:0008006" key="2">
    <source>
        <dbReference type="Google" id="ProtNLM"/>
    </source>
</evidence>
<dbReference type="Pfam" id="PF25209">
    <property type="entry name" value="Phage_capsid_4"/>
    <property type="match status" value="1"/>
</dbReference>
<comment type="caution">
    <text evidence="1">The sequence shown here is derived from an EMBL/GenBank/DDBJ whole genome shotgun (WGS) entry which is preliminary data.</text>
</comment>
<name>A0A0F9SP10_9ZZZZ</name>
<sequence length="317" mass="34279">MADTTLTQITPGVNVFYVRKMLQAARPLLVHTRWAQVKDIPKKNTLAIRFRRYTLLSPATTPLSEGITPSGSRLSITNINATVAQYGDYVTLTDLVVLTTLDPLLTENTSVLGQQTGNTLDQLCRDVITAGTTIQYSSTSTQTSEITAGMKLNSDEVKEAVRTLQGNDAHKMMTMINPSTGFNTTPIAAAYIGIISHSTLFDLKNDTAWIPVQEYATQKGVMDGEVGAMDDVRFVMTTNAATESSTVTVHKTLILAQNFYGISRISGAAIENIVMPLGSGGSSDPLKQRATQGWKATFVAKILNENFAVLIEHAVSS</sequence>
<gene>
    <name evidence="1" type="ORF">LCGC14_0828620</name>
</gene>
<organism evidence="1">
    <name type="scientific">marine sediment metagenome</name>
    <dbReference type="NCBI Taxonomy" id="412755"/>
    <lineage>
        <taxon>unclassified sequences</taxon>
        <taxon>metagenomes</taxon>
        <taxon>ecological metagenomes</taxon>
    </lineage>
</organism>
<proteinExistence type="predicted"/>
<dbReference type="EMBL" id="LAZR01002367">
    <property type="protein sequence ID" value="KKN30968.1"/>
    <property type="molecule type" value="Genomic_DNA"/>
</dbReference>
<evidence type="ECO:0000313" key="1">
    <source>
        <dbReference type="EMBL" id="KKN30968.1"/>
    </source>
</evidence>